<accession>A0A5B0PEI8</accession>
<dbReference type="OrthoDB" id="248495at2759"/>
<gene>
    <name evidence="2" type="ORF">PGT21_030769</name>
</gene>
<keyword evidence="3" id="KW-1185">Reference proteome</keyword>
<protein>
    <submittedName>
        <fullName evidence="2">Uncharacterized protein</fullName>
    </submittedName>
</protein>
<proteinExistence type="predicted"/>
<dbReference type="EMBL" id="VSWC01000066">
    <property type="protein sequence ID" value="KAA1098209.1"/>
    <property type="molecule type" value="Genomic_DNA"/>
</dbReference>
<dbReference type="Proteomes" id="UP000324748">
    <property type="component" value="Unassembled WGS sequence"/>
</dbReference>
<sequence>MPTSQHQSNSKTGDSAQEKGKSKQQLSVADEEIEQERQTHLRTIELLDRVANGEKAAGRLLPADLLEDPLDAHLL</sequence>
<evidence type="ECO:0000256" key="1">
    <source>
        <dbReference type="SAM" id="MobiDB-lite"/>
    </source>
</evidence>
<reference evidence="2 3" key="1">
    <citation type="submission" date="2019-05" db="EMBL/GenBank/DDBJ databases">
        <title>Emergence of the Ug99 lineage of the wheat stem rust pathogen through somatic hybridization.</title>
        <authorList>
            <person name="Li F."/>
            <person name="Upadhyaya N.M."/>
            <person name="Sperschneider J."/>
            <person name="Matny O."/>
            <person name="Nguyen-Phuc H."/>
            <person name="Mago R."/>
            <person name="Raley C."/>
            <person name="Miller M.E."/>
            <person name="Silverstein K.A.T."/>
            <person name="Henningsen E."/>
            <person name="Hirsch C.D."/>
            <person name="Visser B."/>
            <person name="Pretorius Z.A."/>
            <person name="Steffenson B.J."/>
            <person name="Schwessinger B."/>
            <person name="Dodds P.N."/>
            <person name="Figueroa M."/>
        </authorList>
    </citation>
    <scope>NUCLEOTIDE SEQUENCE [LARGE SCALE GENOMIC DNA]</scope>
    <source>
        <strain evidence="2">21-0</strain>
    </source>
</reference>
<feature type="compositionally biased region" description="Polar residues" evidence="1">
    <location>
        <begin position="1"/>
        <end position="15"/>
    </location>
</feature>
<comment type="caution">
    <text evidence="2">The sequence shown here is derived from an EMBL/GenBank/DDBJ whole genome shotgun (WGS) entry which is preliminary data.</text>
</comment>
<evidence type="ECO:0000313" key="2">
    <source>
        <dbReference type="EMBL" id="KAA1098209.1"/>
    </source>
</evidence>
<feature type="region of interest" description="Disordered" evidence="1">
    <location>
        <begin position="1"/>
        <end position="38"/>
    </location>
</feature>
<evidence type="ECO:0000313" key="3">
    <source>
        <dbReference type="Proteomes" id="UP000324748"/>
    </source>
</evidence>
<name>A0A5B0PEI8_PUCGR</name>
<dbReference type="AlphaFoldDB" id="A0A5B0PEI8"/>
<organism evidence="2 3">
    <name type="scientific">Puccinia graminis f. sp. tritici</name>
    <dbReference type="NCBI Taxonomy" id="56615"/>
    <lineage>
        <taxon>Eukaryota</taxon>
        <taxon>Fungi</taxon>
        <taxon>Dikarya</taxon>
        <taxon>Basidiomycota</taxon>
        <taxon>Pucciniomycotina</taxon>
        <taxon>Pucciniomycetes</taxon>
        <taxon>Pucciniales</taxon>
        <taxon>Pucciniaceae</taxon>
        <taxon>Puccinia</taxon>
    </lineage>
</organism>